<dbReference type="InterPro" id="IPR013730">
    <property type="entry name" value="Fyv7/TAP26"/>
</dbReference>
<protein>
    <submittedName>
        <fullName evidence="2">Uncharacterized protein</fullName>
    </submittedName>
</protein>
<keyword evidence="3" id="KW-1185">Reference proteome</keyword>
<proteinExistence type="predicted"/>
<dbReference type="AlphaFoldDB" id="A0A9N8H030"/>
<organism evidence="2 3">
    <name type="scientific">Seminavis robusta</name>
    <dbReference type="NCBI Taxonomy" id="568900"/>
    <lineage>
        <taxon>Eukaryota</taxon>
        <taxon>Sar</taxon>
        <taxon>Stramenopiles</taxon>
        <taxon>Ochrophyta</taxon>
        <taxon>Bacillariophyta</taxon>
        <taxon>Bacillariophyceae</taxon>
        <taxon>Bacillariophycidae</taxon>
        <taxon>Naviculales</taxon>
        <taxon>Naviculaceae</taxon>
        <taxon>Seminavis</taxon>
    </lineage>
</organism>
<evidence type="ECO:0000313" key="3">
    <source>
        <dbReference type="Proteomes" id="UP001153069"/>
    </source>
</evidence>
<feature type="compositionally biased region" description="Basic residues" evidence="1">
    <location>
        <begin position="39"/>
        <end position="59"/>
    </location>
</feature>
<name>A0A9N8H030_9STRA</name>
<feature type="region of interest" description="Disordered" evidence="1">
    <location>
        <begin position="35"/>
        <end position="198"/>
    </location>
</feature>
<feature type="compositionally biased region" description="Low complexity" evidence="1">
    <location>
        <begin position="100"/>
        <end position="109"/>
    </location>
</feature>
<sequence>MGRTERRPNKDDDGARRRVLAIDDFAHRKGVTKAIQDCRKRKEKKRTATAKALRSYRKTMKQEGFTPGQGASRKRNNGDTKVTAAATTDSNDEKEKEETTMNNTTSTTKQHQEGKKFHKTNPFQQSLRKAKESKQKKQQDIVDREAHEKEREQKLKQRRKRSKQLRQRTSKGQPVMKHVIGDILRKLERDKQQEEQQG</sequence>
<feature type="compositionally biased region" description="Basic residues" evidence="1">
    <location>
        <begin position="156"/>
        <end position="169"/>
    </location>
</feature>
<feature type="compositionally biased region" description="Basic and acidic residues" evidence="1">
    <location>
        <begin position="179"/>
        <end position="198"/>
    </location>
</feature>
<accession>A0A9N8H030</accession>
<evidence type="ECO:0000256" key="1">
    <source>
        <dbReference type="SAM" id="MobiDB-lite"/>
    </source>
</evidence>
<reference evidence="2" key="1">
    <citation type="submission" date="2020-06" db="EMBL/GenBank/DDBJ databases">
        <authorList>
            <consortium name="Plant Systems Biology data submission"/>
        </authorList>
    </citation>
    <scope>NUCLEOTIDE SEQUENCE</scope>
    <source>
        <strain evidence="2">D6</strain>
    </source>
</reference>
<dbReference type="EMBL" id="CAICTM010000013">
    <property type="protein sequence ID" value="CAB9497048.1"/>
    <property type="molecule type" value="Genomic_DNA"/>
</dbReference>
<gene>
    <name evidence="2" type="ORF">SEMRO_13_G010030.1</name>
</gene>
<dbReference type="Pfam" id="PF08524">
    <property type="entry name" value="rRNA_processing"/>
    <property type="match status" value="1"/>
</dbReference>
<feature type="compositionally biased region" description="Basic and acidic residues" evidence="1">
    <location>
        <begin position="129"/>
        <end position="155"/>
    </location>
</feature>
<evidence type="ECO:0000313" key="2">
    <source>
        <dbReference type="EMBL" id="CAB9497048.1"/>
    </source>
</evidence>
<dbReference type="Proteomes" id="UP001153069">
    <property type="component" value="Unassembled WGS sequence"/>
</dbReference>
<dbReference type="OrthoDB" id="48568at2759"/>
<comment type="caution">
    <text evidence="2">The sequence shown here is derived from an EMBL/GenBank/DDBJ whole genome shotgun (WGS) entry which is preliminary data.</text>
</comment>